<dbReference type="Pfam" id="PF02272">
    <property type="entry name" value="DHHA1"/>
    <property type="match status" value="1"/>
</dbReference>
<dbReference type="GO" id="GO:0004527">
    <property type="term" value="F:exonuclease activity"/>
    <property type="evidence" value="ECO:0007669"/>
    <property type="project" value="UniProtKB-KW"/>
</dbReference>
<evidence type="ECO:0000259" key="3">
    <source>
        <dbReference type="Pfam" id="PF02272"/>
    </source>
</evidence>
<dbReference type="Gene3D" id="3.10.310.30">
    <property type="match status" value="1"/>
</dbReference>
<dbReference type="SUPFAM" id="SSF64182">
    <property type="entry name" value="DHH phosphoesterases"/>
    <property type="match status" value="1"/>
</dbReference>
<gene>
    <name evidence="4" type="ORF">IAC72_03100</name>
</gene>
<evidence type="ECO:0000256" key="1">
    <source>
        <dbReference type="SAM" id="Coils"/>
    </source>
</evidence>
<dbReference type="PANTHER" id="PTHR30255:SF2">
    <property type="entry name" value="SINGLE-STRANDED-DNA-SPECIFIC EXONUCLEASE RECJ"/>
    <property type="match status" value="1"/>
</dbReference>
<dbReference type="InterPro" id="IPR038763">
    <property type="entry name" value="DHH_sf"/>
</dbReference>
<evidence type="ECO:0000259" key="2">
    <source>
        <dbReference type="Pfam" id="PF01368"/>
    </source>
</evidence>
<dbReference type="InterPro" id="IPR001667">
    <property type="entry name" value="DDH_dom"/>
</dbReference>
<dbReference type="GO" id="GO:0003676">
    <property type="term" value="F:nucleic acid binding"/>
    <property type="evidence" value="ECO:0007669"/>
    <property type="project" value="InterPro"/>
</dbReference>
<evidence type="ECO:0000313" key="4">
    <source>
        <dbReference type="EMBL" id="HIU90976.1"/>
    </source>
</evidence>
<organism evidence="4 5">
    <name type="scientific">Candidatus Fimimonas merdipullorum</name>
    <dbReference type="NCBI Taxonomy" id="2840822"/>
    <lineage>
        <taxon>Bacteria</taxon>
        <taxon>Pseudomonadati</taxon>
        <taxon>Myxococcota</taxon>
        <taxon>Myxococcia</taxon>
        <taxon>Myxococcales</taxon>
        <taxon>Cystobacterineae</taxon>
        <taxon>Myxococcaceae</taxon>
        <taxon>Myxococcaceae incertae sedis</taxon>
        <taxon>Candidatus Fimimonas</taxon>
    </lineage>
</organism>
<dbReference type="Pfam" id="PF01368">
    <property type="entry name" value="DHH"/>
    <property type="match status" value="1"/>
</dbReference>
<keyword evidence="1" id="KW-0175">Coiled coil</keyword>
<reference evidence="4" key="1">
    <citation type="submission" date="2020-10" db="EMBL/GenBank/DDBJ databases">
        <authorList>
            <person name="Gilroy R."/>
        </authorList>
    </citation>
    <scope>NUCLEOTIDE SEQUENCE</scope>
    <source>
        <strain evidence="4">ChiHjej12B11-7776</strain>
    </source>
</reference>
<evidence type="ECO:0000313" key="5">
    <source>
        <dbReference type="Proteomes" id="UP000886852"/>
    </source>
</evidence>
<proteinExistence type="predicted"/>
<dbReference type="InterPro" id="IPR051673">
    <property type="entry name" value="SSDNA_exonuclease_RecJ"/>
</dbReference>
<dbReference type="Proteomes" id="UP000886852">
    <property type="component" value="Unassembled WGS sequence"/>
</dbReference>
<protein>
    <submittedName>
        <fullName evidence="4">DHH family phosphoesterase</fullName>
    </submittedName>
</protein>
<feature type="domain" description="DDH" evidence="2">
    <location>
        <begin position="75"/>
        <end position="215"/>
    </location>
</feature>
<dbReference type="AlphaFoldDB" id="A0A9D1MXQ1"/>
<accession>A0A9D1MXQ1</accession>
<comment type="caution">
    <text evidence="4">The sequence shown here is derived from an EMBL/GenBank/DDBJ whole genome shotgun (WGS) entry which is preliminary data.</text>
</comment>
<dbReference type="Gene3D" id="3.90.1640.30">
    <property type="match status" value="1"/>
</dbReference>
<name>A0A9D1MXQ1_9BACT</name>
<dbReference type="PANTHER" id="PTHR30255">
    <property type="entry name" value="SINGLE-STRANDED-DNA-SPECIFIC EXONUCLEASE RECJ"/>
    <property type="match status" value="1"/>
</dbReference>
<feature type="domain" description="DHHA1" evidence="3">
    <location>
        <begin position="330"/>
        <end position="421"/>
    </location>
</feature>
<dbReference type="InterPro" id="IPR003156">
    <property type="entry name" value="DHHA1_dom"/>
</dbReference>
<dbReference type="EMBL" id="DVOC01000054">
    <property type="protein sequence ID" value="HIU90976.1"/>
    <property type="molecule type" value="Genomic_DNA"/>
</dbReference>
<reference evidence="4" key="2">
    <citation type="journal article" date="2021" name="PeerJ">
        <title>Extensive microbial diversity within the chicken gut microbiome revealed by metagenomics and culture.</title>
        <authorList>
            <person name="Gilroy R."/>
            <person name="Ravi A."/>
            <person name="Getino M."/>
            <person name="Pursley I."/>
            <person name="Horton D.L."/>
            <person name="Alikhan N.F."/>
            <person name="Baker D."/>
            <person name="Gharbi K."/>
            <person name="Hall N."/>
            <person name="Watson M."/>
            <person name="Adriaenssens E.M."/>
            <person name="Foster-Nyarko E."/>
            <person name="Jarju S."/>
            <person name="Secka A."/>
            <person name="Antonio M."/>
            <person name="Oren A."/>
            <person name="Chaudhuri R.R."/>
            <person name="La Ragione R."/>
            <person name="Hildebrand F."/>
            <person name="Pallen M.J."/>
        </authorList>
    </citation>
    <scope>NUCLEOTIDE SEQUENCE</scope>
    <source>
        <strain evidence="4">ChiHjej12B11-7776</strain>
    </source>
</reference>
<feature type="coiled-coil region" evidence="1">
    <location>
        <begin position="291"/>
        <end position="318"/>
    </location>
</feature>
<sequence>MKQRYKKRPVNTSDVRYFAMAGIPIPLAEALSAKGVSAAEMQGYFGCDVCHSPFEMKNMREAAEVVSMVMEQQGSILVCGDYDADGLTASSILYLYFTDNGVDCDVIIPTRSKGYGLHADMVKQAFEKKFYDLVITVDCGISNRDEVAQITDDLGVEVIVTDHHELPQQLPDCICVNPKLGYPFAGLSGAGVAFKLVQALGGEASRYALLAAIGTIGDIMPMRDENRYIVSLGLQNLNHKSIAKLAELSKCKTPLTANDVAMKIAPKINAAGRVEHPDSALSVLLARDKVNSAAVNKLIQLNEQRKQLVERITAQADEMCDDKDVAAHRLTYLYDENWSTGVLGIAAARYKDKYNFPAAVLTKEGENFVGSARGTDNVDLFDVFCRAQQYLVHFGGHKAAVGFSVAPQNVTALKEKLSEILCELPQQSFDRQRYYDADLQGITLEEAYEFTQKMQPCLPQDKVLFLVRDSVKSAKTFGKGAHLSATLSGGMELKGFRFGKYAPYLNGAYIDAVVSLERDEYTHAVCGMIEDVQILNSLCLDSQYKLNFLRRFTPCSVRPAEASQVIKALSGNSVLAVFDDYETYLEQSEVYPLDDFFVDIFFDGGGSKTVLISPVEADFGRYDKVVCFVRQGTPCLVPDALYVCVDPPNDSLYQLTLNRDICASVYSRIKHKEEFESIKGVYDKYLLGKMSYFQYVAALRVLCELKFIEITDEYTAQTLPSDKKELTQSAVYRCFGE</sequence>